<evidence type="ECO:0000313" key="3">
    <source>
        <dbReference type="Proteomes" id="UP001201161"/>
    </source>
</evidence>
<sequence length="347" mass="37767">MSTPPNGLGVVELDPFDDAAFAAWHHVYTVAETHELGDVATAWQLEEVRALMQRDGTTAWVGGWAALLDGRTVGVGWMRTPLRDNLELAELTVHVLPELRRQGIGSAVLSHLEQVARQRGRRILNSLASWAYGAGSDAAGGGSGPGFARASGFDLALSEVQRELTLPVDEALLVALADDAARYHPAYVLRSWSGPVPDDLLHGWAEVTSSLATEAPTGELELEPEVVSAEAVREHEETVERQGRTKYNTVAISPSGEVVAYSDLATTVHEPGRAYQWGTLVRREHRGHRLGVAVKVANLRLLQRERPDVTRLTTYNAEVNSHMIGVNEALGFRPVARLGDFQKKLDG</sequence>
<dbReference type="InterPro" id="IPR016181">
    <property type="entry name" value="Acyl_CoA_acyltransferase"/>
</dbReference>
<feature type="domain" description="N-acetyltransferase" evidence="1">
    <location>
        <begin position="11"/>
        <end position="167"/>
    </location>
</feature>
<dbReference type="EMBL" id="JAKJHZ010000009">
    <property type="protein sequence ID" value="MCF6378901.1"/>
    <property type="molecule type" value="Genomic_DNA"/>
</dbReference>
<dbReference type="Gene3D" id="3.40.630.30">
    <property type="match status" value="1"/>
</dbReference>
<dbReference type="SUPFAM" id="SSF55729">
    <property type="entry name" value="Acyl-CoA N-acyltransferases (Nat)"/>
    <property type="match status" value="2"/>
</dbReference>
<keyword evidence="3" id="KW-1185">Reference proteome</keyword>
<name>A0ABS9HEZ4_9ACTN</name>
<dbReference type="PROSITE" id="PS51186">
    <property type="entry name" value="GNAT"/>
    <property type="match status" value="1"/>
</dbReference>
<organism evidence="2 3">
    <name type="scientific">Nocardioides potassii</name>
    <dbReference type="NCBI Taxonomy" id="2911371"/>
    <lineage>
        <taxon>Bacteria</taxon>
        <taxon>Bacillati</taxon>
        <taxon>Actinomycetota</taxon>
        <taxon>Actinomycetes</taxon>
        <taxon>Propionibacteriales</taxon>
        <taxon>Nocardioidaceae</taxon>
        <taxon>Nocardioides</taxon>
    </lineage>
</organism>
<dbReference type="InterPro" id="IPR000182">
    <property type="entry name" value="GNAT_dom"/>
</dbReference>
<dbReference type="Proteomes" id="UP001201161">
    <property type="component" value="Unassembled WGS sequence"/>
</dbReference>
<proteinExistence type="predicted"/>
<dbReference type="RefSeq" id="WP_236402970.1">
    <property type="nucleotide sequence ID" value="NZ_JAKJHZ010000009.1"/>
</dbReference>
<dbReference type="Pfam" id="PF00583">
    <property type="entry name" value="Acetyltransf_1"/>
    <property type="match status" value="1"/>
</dbReference>
<comment type="caution">
    <text evidence="2">The sequence shown here is derived from an EMBL/GenBank/DDBJ whole genome shotgun (WGS) entry which is preliminary data.</text>
</comment>
<dbReference type="CDD" id="cd04301">
    <property type="entry name" value="NAT_SF"/>
    <property type="match status" value="1"/>
</dbReference>
<evidence type="ECO:0000259" key="1">
    <source>
        <dbReference type="PROSITE" id="PS51186"/>
    </source>
</evidence>
<reference evidence="2 3" key="1">
    <citation type="submission" date="2022-01" db="EMBL/GenBank/DDBJ databases">
        <title>Nocardioides sp. nov., an actinomycete isolated from mining soil.</title>
        <authorList>
            <person name="Liu L."/>
        </authorList>
    </citation>
    <scope>NUCLEOTIDE SEQUENCE [LARGE SCALE GENOMIC DNA]</scope>
    <source>
        <strain evidence="2 3">KLBMP 9356</strain>
    </source>
</reference>
<evidence type="ECO:0000313" key="2">
    <source>
        <dbReference type="EMBL" id="MCF6378901.1"/>
    </source>
</evidence>
<gene>
    <name evidence="2" type="ORF">L2K70_14895</name>
</gene>
<accession>A0ABS9HEZ4</accession>
<protein>
    <submittedName>
        <fullName evidence="2">GNAT family N-acetyltransferase</fullName>
    </submittedName>
</protein>